<accession>A0A699GVM0</accession>
<proteinExistence type="predicted"/>
<feature type="compositionally biased region" description="Acidic residues" evidence="1">
    <location>
        <begin position="88"/>
        <end position="105"/>
    </location>
</feature>
<feature type="compositionally biased region" description="Basic and acidic residues" evidence="1">
    <location>
        <begin position="203"/>
        <end position="222"/>
    </location>
</feature>
<evidence type="ECO:0000313" key="2">
    <source>
        <dbReference type="EMBL" id="GEW53895.1"/>
    </source>
</evidence>
<feature type="region of interest" description="Disordered" evidence="1">
    <location>
        <begin position="151"/>
        <end position="222"/>
    </location>
</feature>
<feature type="region of interest" description="Disordered" evidence="1">
    <location>
        <begin position="81"/>
        <end position="113"/>
    </location>
</feature>
<comment type="caution">
    <text evidence="2">The sequence shown here is derived from an EMBL/GenBank/DDBJ whole genome shotgun (WGS) entry which is preliminary data.</text>
</comment>
<dbReference type="EMBL" id="BKCJ010062660">
    <property type="protein sequence ID" value="GEW53895.1"/>
    <property type="molecule type" value="Genomic_DNA"/>
</dbReference>
<feature type="compositionally biased region" description="Basic and acidic residues" evidence="1">
    <location>
        <begin position="186"/>
        <end position="196"/>
    </location>
</feature>
<protein>
    <recommendedName>
        <fullName evidence="3">Reverse transcriptase domain-containing protein</fullName>
    </recommendedName>
</protein>
<evidence type="ECO:0000256" key="1">
    <source>
        <dbReference type="SAM" id="MobiDB-lite"/>
    </source>
</evidence>
<evidence type="ECO:0008006" key="3">
    <source>
        <dbReference type="Google" id="ProtNLM"/>
    </source>
</evidence>
<feature type="region of interest" description="Disordered" evidence="1">
    <location>
        <begin position="284"/>
        <end position="345"/>
    </location>
</feature>
<name>A0A699GVM0_TANCI</name>
<dbReference type="AlphaFoldDB" id="A0A699GVM0"/>
<organism evidence="2">
    <name type="scientific">Tanacetum cinerariifolium</name>
    <name type="common">Dalmatian daisy</name>
    <name type="synonym">Chrysanthemum cinerariifolium</name>
    <dbReference type="NCBI Taxonomy" id="118510"/>
    <lineage>
        <taxon>Eukaryota</taxon>
        <taxon>Viridiplantae</taxon>
        <taxon>Streptophyta</taxon>
        <taxon>Embryophyta</taxon>
        <taxon>Tracheophyta</taxon>
        <taxon>Spermatophyta</taxon>
        <taxon>Magnoliopsida</taxon>
        <taxon>eudicotyledons</taxon>
        <taxon>Gunneridae</taxon>
        <taxon>Pentapetalae</taxon>
        <taxon>asterids</taxon>
        <taxon>campanulids</taxon>
        <taxon>Asterales</taxon>
        <taxon>Asteraceae</taxon>
        <taxon>Asteroideae</taxon>
        <taxon>Anthemideae</taxon>
        <taxon>Anthemidinae</taxon>
        <taxon>Tanacetum</taxon>
    </lineage>
</organism>
<feature type="compositionally biased region" description="Basic and acidic residues" evidence="1">
    <location>
        <begin position="311"/>
        <end position="321"/>
    </location>
</feature>
<sequence length="939" mass="106654">MAEQQEIQQQQDRPNEELVLVSDQITPKDPNHPFVKPPPHGDIVSFINKLGYPGSLDQVSRTIWLSLWELNQTKVEKKRTETVIEETGQSEEVADTMDSEETDDEKEGHLSARQTGIVIGRGVHKEIEEGTLDHSKKLRGIETLLLGEGSGVISEVPDGPIDRSDSSSSKSEGGERFLTTDDEESQEKSDNERTKTDNSNVDAGKKAKDAKDRLTRLERKVEATSKIDHNEEIKEFVQANVVSEAKNQLPKFLPKAMSEYVRPRMESLMGIDEAIANGELDPTNFLRKRHNDDDQGPPVDSKKEKKKKRRKDYEPLKKNDDQASSSKKGKALSELTKSDKTVNAEESIQDAAMNVEESIEDAVMDAKDPTKADVIPKKDNSKWFKQDVIKRPATPDPEWYRETNAQDAPEQSWFNELVNSEKDPKQFDKLMGFIINFMKFAKNHLKMDKITKADLEGLAFRERCPYDLTKPLPLQGPPGRITVPVDFFFNKDLEYLKTRNKEKKYASSLTKPKAARMSVDKQFGYGYLKEIVVRRVNQKEYVINEADFSRLHFNDIEDMLLLCVQNKLHHLKGDEQVDLINALRPFTQRIVLKKRVENIQLRVESYQMKLNITMPQITCAGIEVKESYTIVYKPRGMVYLNKRNYKRLMRDEKMYKFSDGTLKSVGYTLDPMLKQYILGYHNASMLNRAWSEKDQNRTTSMLKKINQTLLERRIMRSLEDFVRGRHVKTDYRLYKDLLRACPHHGFIELHQLDTFYNALNPSDQDSLNSAAGDNLLERLKSSDANSNSSSEIAKLTHAVNQQTSAITTVMTAILKQFQATPPPACVKAVEEICVTCGGAHPYYQCLAVGGNTFPELKDNIQGYVATAVVNYNQGEAVALSAKGTPMVMAPDVFSTIVANLFKVLVTIFKRPKRESKVLSFSRTEDARCGKSKNSAGSFH</sequence>
<reference evidence="2" key="1">
    <citation type="journal article" date="2019" name="Sci. Rep.">
        <title>Draft genome of Tanacetum cinerariifolium, the natural source of mosquito coil.</title>
        <authorList>
            <person name="Yamashiro T."/>
            <person name="Shiraishi A."/>
            <person name="Satake H."/>
            <person name="Nakayama K."/>
        </authorList>
    </citation>
    <scope>NUCLEOTIDE SEQUENCE</scope>
</reference>
<gene>
    <name evidence="2" type="ORF">Tci_225871</name>
</gene>